<dbReference type="FunFam" id="3.30.70.60:FF:000002">
    <property type="entry name" value="30S ribosomal protein S6"/>
    <property type="match status" value="1"/>
</dbReference>
<dbReference type="Pfam" id="PF01250">
    <property type="entry name" value="Ribosomal_S6"/>
    <property type="match status" value="1"/>
</dbReference>
<dbReference type="OrthoDB" id="9812702at2"/>
<keyword evidence="2 8" id="KW-0699">rRNA-binding</keyword>
<dbReference type="AlphaFoldDB" id="A0A5Q2N295"/>
<evidence type="ECO:0000256" key="1">
    <source>
        <dbReference type="ARBA" id="ARBA00009512"/>
    </source>
</evidence>
<dbReference type="InterPro" id="IPR000529">
    <property type="entry name" value="Ribosomal_bS6"/>
</dbReference>
<reference evidence="10" key="1">
    <citation type="submission" date="2019-11" db="EMBL/GenBank/DDBJ databases">
        <title>Genome sequence of Heliorestis convoluta strain HH, an alkaliphilic and minimalistic phototrophic bacterium from a soda lake in Egypt.</title>
        <authorList>
            <person name="Dewey E.D."/>
            <person name="Stokes L.M."/>
            <person name="Burchell B.M."/>
            <person name="Shaffer K.N."/>
            <person name="Huntington A.M."/>
            <person name="Baker J.M."/>
            <person name="Nadendla S."/>
            <person name="Giglio M.G."/>
            <person name="Touchman J.W."/>
            <person name="Blankenship R.E."/>
            <person name="Madigan M.T."/>
            <person name="Sattley W.M."/>
        </authorList>
    </citation>
    <scope>NUCLEOTIDE SEQUENCE [LARGE SCALE GENOMIC DNA]</scope>
    <source>
        <strain evidence="10">HH</strain>
    </source>
</reference>
<evidence type="ECO:0000256" key="3">
    <source>
        <dbReference type="ARBA" id="ARBA00022884"/>
    </source>
</evidence>
<dbReference type="EMBL" id="CP045875">
    <property type="protein sequence ID" value="QGG49118.1"/>
    <property type="molecule type" value="Genomic_DNA"/>
</dbReference>
<keyword evidence="10" id="KW-1185">Reference proteome</keyword>
<gene>
    <name evidence="8 9" type="primary">rpsF</name>
    <name evidence="9" type="ORF">FTV88_3043</name>
</gene>
<dbReference type="GO" id="GO:0003735">
    <property type="term" value="F:structural constituent of ribosome"/>
    <property type="evidence" value="ECO:0007669"/>
    <property type="project" value="InterPro"/>
</dbReference>
<name>A0A5Q2N295_9FIRM</name>
<accession>A0A5Q2N295</accession>
<dbReference type="GO" id="GO:0006412">
    <property type="term" value="P:translation"/>
    <property type="evidence" value="ECO:0007669"/>
    <property type="project" value="UniProtKB-UniRule"/>
</dbReference>
<dbReference type="PANTHER" id="PTHR21011">
    <property type="entry name" value="MITOCHONDRIAL 28S RIBOSOMAL PROTEIN S6"/>
    <property type="match status" value="1"/>
</dbReference>
<protein>
    <recommendedName>
        <fullName evidence="7 8">Small ribosomal subunit protein bS6</fullName>
    </recommendedName>
</protein>
<dbReference type="GO" id="GO:0005737">
    <property type="term" value="C:cytoplasm"/>
    <property type="evidence" value="ECO:0007669"/>
    <property type="project" value="UniProtKB-ARBA"/>
</dbReference>
<dbReference type="Gene3D" id="3.30.70.60">
    <property type="match status" value="1"/>
</dbReference>
<evidence type="ECO:0000256" key="2">
    <source>
        <dbReference type="ARBA" id="ARBA00022730"/>
    </source>
</evidence>
<dbReference type="PANTHER" id="PTHR21011:SF1">
    <property type="entry name" value="SMALL RIBOSOMAL SUBUNIT PROTEIN BS6M"/>
    <property type="match status" value="1"/>
</dbReference>
<dbReference type="SUPFAM" id="SSF54995">
    <property type="entry name" value="Ribosomal protein S6"/>
    <property type="match status" value="1"/>
</dbReference>
<evidence type="ECO:0000313" key="10">
    <source>
        <dbReference type="Proteomes" id="UP000366051"/>
    </source>
</evidence>
<sequence>MRNYEAMILVRPNLEEEAFQAVVDKFTNLIAQEGGEIVKVDKWGKRRLQYEINKLKEAFYVLVYFKGEPAVAQELERVMKISDDIVRFLVIRMEEKNAK</sequence>
<dbReference type="GO" id="GO:0005840">
    <property type="term" value="C:ribosome"/>
    <property type="evidence" value="ECO:0007669"/>
    <property type="project" value="UniProtKB-KW"/>
</dbReference>
<keyword evidence="4 8" id="KW-0689">Ribosomal protein</keyword>
<dbReference type="CDD" id="cd00473">
    <property type="entry name" value="bS6"/>
    <property type="match status" value="1"/>
</dbReference>
<evidence type="ECO:0000256" key="7">
    <source>
        <dbReference type="ARBA" id="ARBA00035294"/>
    </source>
</evidence>
<keyword evidence="3 8" id="KW-0694">RNA-binding</keyword>
<evidence type="ECO:0000256" key="5">
    <source>
        <dbReference type="ARBA" id="ARBA00023274"/>
    </source>
</evidence>
<evidence type="ECO:0000256" key="6">
    <source>
        <dbReference type="ARBA" id="ARBA00035104"/>
    </source>
</evidence>
<comment type="similarity">
    <text evidence="1 8">Belongs to the bacterial ribosomal protein bS6 family.</text>
</comment>
<dbReference type="RefSeq" id="WP_153726158.1">
    <property type="nucleotide sequence ID" value="NZ_CP045875.1"/>
</dbReference>
<evidence type="ECO:0000313" key="9">
    <source>
        <dbReference type="EMBL" id="QGG49118.1"/>
    </source>
</evidence>
<dbReference type="GO" id="GO:0070181">
    <property type="term" value="F:small ribosomal subunit rRNA binding"/>
    <property type="evidence" value="ECO:0007669"/>
    <property type="project" value="TreeGrafter"/>
</dbReference>
<dbReference type="Proteomes" id="UP000366051">
    <property type="component" value="Chromosome"/>
</dbReference>
<organism evidence="9 10">
    <name type="scientific">Heliorestis convoluta</name>
    <dbReference type="NCBI Taxonomy" id="356322"/>
    <lineage>
        <taxon>Bacteria</taxon>
        <taxon>Bacillati</taxon>
        <taxon>Bacillota</taxon>
        <taxon>Clostridia</taxon>
        <taxon>Eubacteriales</taxon>
        <taxon>Heliobacteriaceae</taxon>
        <taxon>Heliorestis</taxon>
    </lineage>
</organism>
<dbReference type="InterPro" id="IPR014717">
    <property type="entry name" value="Transl_elong_EF1B/ribsomal_bS6"/>
</dbReference>
<comment type="function">
    <text evidence="6 8">Binds together with bS18 to 16S ribosomal RNA.</text>
</comment>
<dbReference type="HAMAP" id="MF_00360">
    <property type="entry name" value="Ribosomal_bS6"/>
    <property type="match status" value="1"/>
</dbReference>
<evidence type="ECO:0000256" key="4">
    <source>
        <dbReference type="ARBA" id="ARBA00022980"/>
    </source>
</evidence>
<dbReference type="GO" id="GO:1990904">
    <property type="term" value="C:ribonucleoprotein complex"/>
    <property type="evidence" value="ECO:0007669"/>
    <property type="project" value="UniProtKB-KW"/>
</dbReference>
<evidence type="ECO:0000256" key="8">
    <source>
        <dbReference type="HAMAP-Rule" id="MF_00360"/>
    </source>
</evidence>
<dbReference type="InterPro" id="IPR020814">
    <property type="entry name" value="Ribosomal_S6_plastid/chlpt"/>
</dbReference>
<dbReference type="KEGG" id="hcv:FTV88_3043"/>
<keyword evidence="5 8" id="KW-0687">Ribonucleoprotein</keyword>
<dbReference type="InterPro" id="IPR035980">
    <property type="entry name" value="Ribosomal_bS6_sf"/>
</dbReference>
<proteinExistence type="inferred from homology"/>
<dbReference type="NCBIfam" id="TIGR00166">
    <property type="entry name" value="S6"/>
    <property type="match status" value="1"/>
</dbReference>